<accession>A0ABS9KVK5</accession>
<dbReference type="InterPro" id="IPR042106">
    <property type="entry name" value="Nuo/plastoQ_OxRdtase_6_NuoJ"/>
</dbReference>
<evidence type="ECO:0000313" key="4">
    <source>
        <dbReference type="Proteomes" id="UP001165367"/>
    </source>
</evidence>
<sequence>MITQILFWILSVMALFGAMMVITSKNPVYSVLWLILTFFSISGHYILLNAQFLAIVNIIVYAGAIMVLFLFVIMLMNLNHTAEPKKNRWVKLAGVVAGGCLLLVLVAALKDTEIKQQTAEVATGGIGLIKNLGKELFSTYVVPFEISSILFLSAMVGAVLIGKKD</sequence>
<protein>
    <recommendedName>
        <fullName evidence="2">NADH-quinone oxidoreductase subunit J</fullName>
        <ecNumber evidence="2">7.1.1.-</ecNumber>
    </recommendedName>
</protein>
<keyword evidence="2" id="KW-1133">Transmembrane helix</keyword>
<evidence type="ECO:0000256" key="2">
    <source>
        <dbReference type="RuleBase" id="RU004429"/>
    </source>
</evidence>
<comment type="catalytic activity">
    <reaction evidence="2">
        <text>a quinone + NADH + 5 H(+)(in) = a quinol + NAD(+) + 4 H(+)(out)</text>
        <dbReference type="Rhea" id="RHEA:57888"/>
        <dbReference type="ChEBI" id="CHEBI:15378"/>
        <dbReference type="ChEBI" id="CHEBI:24646"/>
        <dbReference type="ChEBI" id="CHEBI:57540"/>
        <dbReference type="ChEBI" id="CHEBI:57945"/>
        <dbReference type="ChEBI" id="CHEBI:132124"/>
    </reaction>
</comment>
<reference evidence="3" key="1">
    <citation type="submission" date="2022-01" db="EMBL/GenBank/DDBJ databases">
        <authorList>
            <person name="Jo J.-H."/>
            <person name="Im W.-T."/>
        </authorList>
    </citation>
    <scope>NUCLEOTIDE SEQUENCE</scope>
    <source>
        <strain evidence="3">NA20</strain>
    </source>
</reference>
<dbReference type="EC" id="7.1.1.-" evidence="2"/>
<dbReference type="EMBL" id="JAKLTR010000013">
    <property type="protein sequence ID" value="MCG2616377.1"/>
    <property type="molecule type" value="Genomic_DNA"/>
</dbReference>
<feature type="transmembrane region" description="Helical" evidence="2">
    <location>
        <begin position="54"/>
        <end position="77"/>
    </location>
</feature>
<feature type="transmembrane region" description="Helical" evidence="2">
    <location>
        <begin position="89"/>
        <end position="109"/>
    </location>
</feature>
<dbReference type="PANTHER" id="PTHR33269:SF17">
    <property type="entry name" value="NADH-UBIQUINONE OXIDOREDUCTASE CHAIN 6"/>
    <property type="match status" value="1"/>
</dbReference>
<dbReference type="PANTHER" id="PTHR33269">
    <property type="entry name" value="NADH-UBIQUINONE OXIDOREDUCTASE CHAIN 6"/>
    <property type="match status" value="1"/>
</dbReference>
<gene>
    <name evidence="3" type="ORF">LZZ85_18905</name>
</gene>
<organism evidence="3 4">
    <name type="scientific">Terrimonas ginsenosidimutans</name>
    <dbReference type="NCBI Taxonomy" id="2908004"/>
    <lineage>
        <taxon>Bacteria</taxon>
        <taxon>Pseudomonadati</taxon>
        <taxon>Bacteroidota</taxon>
        <taxon>Chitinophagia</taxon>
        <taxon>Chitinophagales</taxon>
        <taxon>Chitinophagaceae</taxon>
        <taxon>Terrimonas</taxon>
    </lineage>
</organism>
<name>A0ABS9KVK5_9BACT</name>
<feature type="transmembrane region" description="Helical" evidence="2">
    <location>
        <begin position="31"/>
        <end position="48"/>
    </location>
</feature>
<keyword evidence="2" id="KW-0874">Quinone</keyword>
<feature type="transmembrane region" description="Helical" evidence="2">
    <location>
        <begin position="6"/>
        <end position="24"/>
    </location>
</feature>
<dbReference type="InterPro" id="IPR001457">
    <property type="entry name" value="NADH_UbQ/plastoQ_OxRdtase_su6"/>
</dbReference>
<feature type="transmembrane region" description="Helical" evidence="2">
    <location>
        <begin position="140"/>
        <end position="161"/>
    </location>
</feature>
<comment type="similarity">
    <text evidence="1 2">Belongs to the complex I subunit 6 family.</text>
</comment>
<keyword evidence="2" id="KW-1003">Cell membrane</keyword>
<keyword evidence="4" id="KW-1185">Reference proteome</keyword>
<proteinExistence type="inferred from homology"/>
<dbReference type="Pfam" id="PF00499">
    <property type="entry name" value="Oxidored_q3"/>
    <property type="match status" value="1"/>
</dbReference>
<dbReference type="Gene3D" id="1.20.120.1200">
    <property type="entry name" value="NADH-ubiquinone/plastoquinone oxidoreductase chain 6, subunit NuoJ"/>
    <property type="match status" value="1"/>
</dbReference>
<comment type="caution">
    <text evidence="3">The sequence shown here is derived from an EMBL/GenBank/DDBJ whole genome shotgun (WGS) entry which is preliminary data.</text>
</comment>
<keyword evidence="2" id="KW-0472">Membrane</keyword>
<evidence type="ECO:0000313" key="3">
    <source>
        <dbReference type="EMBL" id="MCG2616377.1"/>
    </source>
</evidence>
<evidence type="ECO:0000256" key="1">
    <source>
        <dbReference type="ARBA" id="ARBA00005698"/>
    </source>
</evidence>
<keyword evidence="2" id="KW-0812">Transmembrane</keyword>
<keyword evidence="2" id="KW-0520">NAD</keyword>
<dbReference type="RefSeq" id="WP_237874914.1">
    <property type="nucleotide sequence ID" value="NZ_JAKLTR010000013.1"/>
</dbReference>
<comment type="subcellular location">
    <subcellularLocation>
        <location evidence="2">Cell membrane</location>
        <topology evidence="2">Multi-pass membrane protein</topology>
    </subcellularLocation>
</comment>
<comment type="function">
    <text evidence="2">NDH-1 shuttles electrons from NADH, via FMN and iron-sulfur (Fe-S) centers, to quinones in the respiratory chain. Couples the redox reaction to proton translocation (for every two electrons transferred, four hydrogen ions are translocated across the cytoplasmic membrane), and thus conserves the redox energy in a proton gradient.</text>
</comment>
<dbReference type="Proteomes" id="UP001165367">
    <property type="component" value="Unassembled WGS sequence"/>
</dbReference>